<evidence type="ECO:0000313" key="8">
    <source>
        <dbReference type="Proteomes" id="UP000618733"/>
    </source>
</evidence>
<protein>
    <recommendedName>
        <fullName evidence="2">DNA-3-methyladenine glycosylase II</fullName>
        <ecNumber evidence="2">3.2.2.21</ecNumber>
    </recommendedName>
</protein>
<dbReference type="GO" id="GO:0032131">
    <property type="term" value="F:alkylated DNA binding"/>
    <property type="evidence" value="ECO:0007669"/>
    <property type="project" value="TreeGrafter"/>
</dbReference>
<dbReference type="GO" id="GO:0032993">
    <property type="term" value="C:protein-DNA complex"/>
    <property type="evidence" value="ECO:0007669"/>
    <property type="project" value="TreeGrafter"/>
</dbReference>
<dbReference type="EC" id="3.2.2.21" evidence="2"/>
<accession>A0A934QDH5</accession>
<dbReference type="SUPFAM" id="SSF55945">
    <property type="entry name" value="TATA-box binding protein-like"/>
    <property type="match status" value="1"/>
</dbReference>
<dbReference type="RefSeq" id="WP_200131983.1">
    <property type="nucleotide sequence ID" value="NZ_JAEHOI010000005.1"/>
</dbReference>
<dbReference type="InterPro" id="IPR011257">
    <property type="entry name" value="DNA_glycosylase"/>
</dbReference>
<evidence type="ECO:0000256" key="1">
    <source>
        <dbReference type="ARBA" id="ARBA00000086"/>
    </source>
</evidence>
<organism evidence="7 8">
    <name type="scientific">Leucobacter edaphi</name>
    <dbReference type="NCBI Taxonomy" id="2796472"/>
    <lineage>
        <taxon>Bacteria</taxon>
        <taxon>Bacillati</taxon>
        <taxon>Actinomycetota</taxon>
        <taxon>Actinomycetes</taxon>
        <taxon>Micrococcales</taxon>
        <taxon>Microbacteriaceae</taxon>
        <taxon>Leucobacter</taxon>
    </lineage>
</organism>
<dbReference type="Gene3D" id="1.10.1670.10">
    <property type="entry name" value="Helix-hairpin-Helix base-excision DNA repair enzymes (C-terminal)"/>
    <property type="match status" value="1"/>
</dbReference>
<evidence type="ECO:0000313" key="7">
    <source>
        <dbReference type="EMBL" id="MBK0421795.1"/>
    </source>
</evidence>
<evidence type="ECO:0000256" key="3">
    <source>
        <dbReference type="ARBA" id="ARBA00022763"/>
    </source>
</evidence>
<dbReference type="EMBL" id="JAEHOI010000005">
    <property type="protein sequence ID" value="MBK0421795.1"/>
    <property type="molecule type" value="Genomic_DNA"/>
</dbReference>
<keyword evidence="8" id="KW-1185">Reference proteome</keyword>
<dbReference type="GO" id="GO:0008725">
    <property type="term" value="F:DNA-3-methyladenine glycosylase activity"/>
    <property type="evidence" value="ECO:0007669"/>
    <property type="project" value="TreeGrafter"/>
</dbReference>
<dbReference type="SMART" id="SM01009">
    <property type="entry name" value="AlkA_N"/>
    <property type="match status" value="1"/>
</dbReference>
<dbReference type="Gene3D" id="3.30.310.20">
    <property type="entry name" value="DNA-3-methyladenine glycosylase AlkA, N-terminal domain"/>
    <property type="match status" value="1"/>
</dbReference>
<evidence type="ECO:0000256" key="4">
    <source>
        <dbReference type="ARBA" id="ARBA00023204"/>
    </source>
</evidence>
<dbReference type="GO" id="GO:0006307">
    <property type="term" value="P:DNA alkylation repair"/>
    <property type="evidence" value="ECO:0007669"/>
    <property type="project" value="TreeGrafter"/>
</dbReference>
<evidence type="ECO:0000256" key="2">
    <source>
        <dbReference type="ARBA" id="ARBA00012000"/>
    </source>
</evidence>
<gene>
    <name evidence="7" type="ORF">JD292_06885</name>
</gene>
<name>A0A934QDH5_9MICO</name>
<keyword evidence="4" id="KW-0234">DNA repair</keyword>
<dbReference type="Proteomes" id="UP000618733">
    <property type="component" value="Unassembled WGS sequence"/>
</dbReference>
<dbReference type="Gene3D" id="1.10.340.30">
    <property type="entry name" value="Hypothetical protein, domain 2"/>
    <property type="match status" value="1"/>
</dbReference>
<dbReference type="InterPro" id="IPR023170">
    <property type="entry name" value="HhH_base_excis_C"/>
</dbReference>
<comment type="caution">
    <text evidence="7">The sequence shown here is derived from an EMBL/GenBank/DDBJ whole genome shotgun (WGS) entry which is preliminary data.</text>
</comment>
<feature type="domain" description="HhH-GPD" evidence="5">
    <location>
        <begin position="155"/>
        <end position="310"/>
    </location>
</feature>
<dbReference type="Pfam" id="PF06029">
    <property type="entry name" value="AlkA_N"/>
    <property type="match status" value="1"/>
</dbReference>
<dbReference type="GO" id="GO:0043916">
    <property type="term" value="F:DNA-7-methylguanine glycosylase activity"/>
    <property type="evidence" value="ECO:0007669"/>
    <property type="project" value="TreeGrafter"/>
</dbReference>
<dbReference type="InterPro" id="IPR003265">
    <property type="entry name" value="HhH-GPD_domain"/>
</dbReference>
<dbReference type="AlphaFoldDB" id="A0A934QDH5"/>
<feature type="domain" description="DNA-3-methyladenine glycosylase AlkA N-terminal" evidence="6">
    <location>
        <begin position="23"/>
        <end position="145"/>
    </location>
</feature>
<dbReference type="GO" id="GO:0006285">
    <property type="term" value="P:base-excision repair, AP site formation"/>
    <property type="evidence" value="ECO:0007669"/>
    <property type="project" value="TreeGrafter"/>
</dbReference>
<dbReference type="PANTHER" id="PTHR43003">
    <property type="entry name" value="DNA-3-METHYLADENINE GLYCOSYLASE"/>
    <property type="match status" value="1"/>
</dbReference>
<proteinExistence type="predicted"/>
<evidence type="ECO:0000259" key="6">
    <source>
        <dbReference type="SMART" id="SM01009"/>
    </source>
</evidence>
<dbReference type="Pfam" id="PF00730">
    <property type="entry name" value="HhH-GPD"/>
    <property type="match status" value="1"/>
</dbReference>
<dbReference type="SMART" id="SM00478">
    <property type="entry name" value="ENDO3c"/>
    <property type="match status" value="1"/>
</dbReference>
<comment type="catalytic activity">
    <reaction evidence="1">
        <text>Hydrolysis of alkylated DNA, releasing 3-methyladenine, 3-methylguanine, 7-methylguanine and 7-methyladenine.</text>
        <dbReference type="EC" id="3.2.2.21"/>
    </reaction>
</comment>
<dbReference type="PANTHER" id="PTHR43003:SF13">
    <property type="entry name" value="DNA-3-METHYLADENINE GLYCOSYLASE 2"/>
    <property type="match status" value="1"/>
</dbReference>
<dbReference type="SUPFAM" id="SSF48150">
    <property type="entry name" value="DNA-glycosylase"/>
    <property type="match status" value="1"/>
</dbReference>
<reference evidence="7" key="1">
    <citation type="submission" date="2020-12" db="EMBL/GenBank/DDBJ databases">
        <title>Leucobacter sp. CAS2, isolated from Chromium sludge.</title>
        <authorList>
            <person name="Xu Z."/>
        </authorList>
    </citation>
    <scope>NUCLEOTIDE SEQUENCE</scope>
    <source>
        <strain evidence="7">CSA2</strain>
    </source>
</reference>
<dbReference type="InterPro" id="IPR010316">
    <property type="entry name" value="AlkA_N"/>
</dbReference>
<keyword evidence="3" id="KW-0227">DNA damage</keyword>
<dbReference type="InterPro" id="IPR037046">
    <property type="entry name" value="AlkA_N_sf"/>
</dbReference>
<evidence type="ECO:0000259" key="5">
    <source>
        <dbReference type="SMART" id="SM00478"/>
    </source>
</evidence>
<dbReference type="GO" id="GO:0005737">
    <property type="term" value="C:cytoplasm"/>
    <property type="evidence" value="ECO:0007669"/>
    <property type="project" value="TreeGrafter"/>
</dbReference>
<sequence>MTRRARDTDPTRAPDARVRSAREVRLACRAPYDAAGTRAFLVAHAIPGRDELHPDFSLHAIDAPGGLALARVEWARIVEDAERVEIPVDLELADPADEAHVASTLHRMLDLDADPGAIGACLGQDPVLGPLVAARPGLRVGGAREAVEFAFGVVLGQQVSLAAARTLQGRFARRFARGGPDERSRFVLGPDPAAVAAVPEAELREAIGITGTRAATLRALAVAVAAGLDLGAEADATTAREALAEIRGIGPWTVEVIALRALRDADAFPSGDLILRRALGDRTARSAEKLAEAWRPVRGYATQHLWTDFLSRPREGRP</sequence>
<dbReference type="InterPro" id="IPR051912">
    <property type="entry name" value="Alkylbase_DNA_Glycosylase/TA"/>
</dbReference>